<keyword evidence="5" id="KW-0472">Membrane</keyword>
<dbReference type="EMBL" id="BAAAZN010000006">
    <property type="protein sequence ID" value="GAA3547674.1"/>
    <property type="molecule type" value="Genomic_DNA"/>
</dbReference>
<evidence type="ECO:0000256" key="2">
    <source>
        <dbReference type="ARBA" id="ARBA00022475"/>
    </source>
</evidence>
<dbReference type="PANTHER" id="PTHR43646:SF2">
    <property type="entry name" value="GLYCOSYLTRANSFERASE 2-LIKE DOMAIN-CONTAINING PROTEIN"/>
    <property type="match status" value="1"/>
</dbReference>
<keyword evidence="3" id="KW-0328">Glycosyltransferase</keyword>
<name>A0ABP6WAR7_9PSEU</name>
<keyword evidence="7" id="KW-1185">Reference proteome</keyword>
<reference evidence="7" key="1">
    <citation type="journal article" date="2019" name="Int. J. Syst. Evol. Microbiol.">
        <title>The Global Catalogue of Microorganisms (GCM) 10K type strain sequencing project: providing services to taxonomists for standard genome sequencing and annotation.</title>
        <authorList>
            <consortium name="The Broad Institute Genomics Platform"/>
            <consortium name="The Broad Institute Genome Sequencing Center for Infectious Disease"/>
            <person name="Wu L."/>
            <person name="Ma J."/>
        </authorList>
    </citation>
    <scope>NUCLEOTIDE SEQUENCE [LARGE SCALE GENOMIC DNA]</scope>
    <source>
        <strain evidence="7">JCM 16898</strain>
    </source>
</reference>
<dbReference type="SUPFAM" id="SSF53448">
    <property type="entry name" value="Nucleotide-diphospho-sugar transferases"/>
    <property type="match status" value="1"/>
</dbReference>
<evidence type="ECO:0000256" key="4">
    <source>
        <dbReference type="ARBA" id="ARBA00022679"/>
    </source>
</evidence>
<organism evidence="6 7">
    <name type="scientific">Amycolatopsis ultiminotia</name>
    <dbReference type="NCBI Taxonomy" id="543629"/>
    <lineage>
        <taxon>Bacteria</taxon>
        <taxon>Bacillati</taxon>
        <taxon>Actinomycetota</taxon>
        <taxon>Actinomycetes</taxon>
        <taxon>Pseudonocardiales</taxon>
        <taxon>Pseudonocardiaceae</taxon>
        <taxon>Amycolatopsis</taxon>
    </lineage>
</organism>
<keyword evidence="2" id="KW-1003">Cell membrane</keyword>
<evidence type="ECO:0000256" key="3">
    <source>
        <dbReference type="ARBA" id="ARBA00022676"/>
    </source>
</evidence>
<protein>
    <recommendedName>
        <fullName evidence="8">Glycosyl transferase family 2</fullName>
    </recommendedName>
</protein>
<comment type="caution">
    <text evidence="6">The sequence shown here is derived from an EMBL/GenBank/DDBJ whole genome shotgun (WGS) entry which is preliminary data.</text>
</comment>
<dbReference type="Gene3D" id="3.90.550.10">
    <property type="entry name" value="Spore Coat Polysaccharide Biosynthesis Protein SpsA, Chain A"/>
    <property type="match status" value="1"/>
</dbReference>
<dbReference type="Proteomes" id="UP001500689">
    <property type="component" value="Unassembled WGS sequence"/>
</dbReference>
<proteinExistence type="predicted"/>
<evidence type="ECO:0008006" key="8">
    <source>
        <dbReference type="Google" id="ProtNLM"/>
    </source>
</evidence>
<evidence type="ECO:0000256" key="5">
    <source>
        <dbReference type="ARBA" id="ARBA00023136"/>
    </source>
</evidence>
<keyword evidence="4" id="KW-0808">Transferase</keyword>
<accession>A0ABP6WAR7</accession>
<evidence type="ECO:0000313" key="7">
    <source>
        <dbReference type="Proteomes" id="UP001500689"/>
    </source>
</evidence>
<evidence type="ECO:0000313" key="6">
    <source>
        <dbReference type="EMBL" id="GAA3547674.1"/>
    </source>
</evidence>
<dbReference type="InterPro" id="IPR029044">
    <property type="entry name" value="Nucleotide-diphossugar_trans"/>
</dbReference>
<dbReference type="RefSeq" id="WP_344860795.1">
    <property type="nucleotide sequence ID" value="NZ_BAAAZN010000006.1"/>
</dbReference>
<dbReference type="PANTHER" id="PTHR43646">
    <property type="entry name" value="GLYCOSYLTRANSFERASE"/>
    <property type="match status" value="1"/>
</dbReference>
<comment type="subcellular location">
    <subcellularLocation>
        <location evidence="1">Cell membrane</location>
    </subcellularLocation>
</comment>
<gene>
    <name evidence="6" type="ORF">GCM10022222_34100</name>
</gene>
<evidence type="ECO:0000256" key="1">
    <source>
        <dbReference type="ARBA" id="ARBA00004236"/>
    </source>
</evidence>
<sequence>MISAVGVVVPARDEAASVSRCLHAIRRSLLRLPVSVERTVVVVADRCTDGTAARAWPLAEVVVTDSPHTIGEVRDHGCHTALTQLADHPTAHVLLLNTDADTEVDSHWAARHLGSARLGFHAATGPAHLVGEFPGGTDAAAQYRELVDHAPVNVYGANLAVRADAYTAVGRFGRTATGEDHSLWQRLETAGYRLTQDPNAFVHTSARLDGRAPEGLSSLLRRLAAAD</sequence>